<accession>A0ABC9U334</accession>
<protein>
    <recommendedName>
        <fullName evidence="3">Toxin-antitoxin system, toxin component, RelE domain protein</fullName>
    </recommendedName>
</protein>
<dbReference type="Proteomes" id="UP000016491">
    <property type="component" value="Unassembled WGS sequence"/>
</dbReference>
<reference evidence="1 2" key="1">
    <citation type="submission" date="2013-07" db="EMBL/GenBank/DDBJ databases">
        <authorList>
            <person name="Weinstock G."/>
            <person name="Sodergren E."/>
            <person name="Wylie T."/>
            <person name="Fulton L."/>
            <person name="Fulton R."/>
            <person name="Fronick C."/>
            <person name="O'Laughlin M."/>
            <person name="Godfrey J."/>
            <person name="Miner T."/>
            <person name="Herter B."/>
            <person name="Appelbaum E."/>
            <person name="Cordes M."/>
            <person name="Lek S."/>
            <person name="Wollam A."/>
            <person name="Pepin K.H."/>
            <person name="Palsikar V.B."/>
            <person name="Mitreva M."/>
            <person name="Wilson R.K."/>
        </authorList>
    </citation>
    <scope>NUCLEOTIDE SEQUENCE [LARGE SCALE GENOMIC DNA]</scope>
    <source>
        <strain evidence="1 2">ATCC 14940</strain>
    </source>
</reference>
<proteinExistence type="predicted"/>
<name>A0ABC9U334_CLOSY</name>
<evidence type="ECO:0000313" key="1">
    <source>
        <dbReference type="EMBL" id="ERI80048.1"/>
    </source>
</evidence>
<evidence type="ECO:0000313" key="2">
    <source>
        <dbReference type="Proteomes" id="UP000016491"/>
    </source>
</evidence>
<sequence length="70" mass="8224">MTSTVFLGIKSTPLKVSLLYILNRGSFPHVAVIHFYRDRQIIRIFIFYHGLEKMSWKTNFSAGQETFEKI</sequence>
<evidence type="ECO:0008006" key="3">
    <source>
        <dbReference type="Google" id="ProtNLM"/>
    </source>
</evidence>
<dbReference type="AlphaFoldDB" id="A0ABC9U334"/>
<organism evidence="1 2">
    <name type="scientific">[Clostridium] symbiosum ATCC 14940</name>
    <dbReference type="NCBI Taxonomy" id="411472"/>
    <lineage>
        <taxon>Bacteria</taxon>
        <taxon>Bacillati</taxon>
        <taxon>Bacillota</taxon>
        <taxon>Clostridia</taxon>
        <taxon>Lachnospirales</taxon>
        <taxon>Lachnospiraceae</taxon>
        <taxon>Otoolea</taxon>
    </lineage>
</organism>
<gene>
    <name evidence="1" type="ORF">CLOSYM_00520</name>
</gene>
<comment type="caution">
    <text evidence="1">The sequence shown here is derived from an EMBL/GenBank/DDBJ whole genome shotgun (WGS) entry which is preliminary data.</text>
</comment>
<dbReference type="EMBL" id="AWSU01000040">
    <property type="protein sequence ID" value="ERI80048.1"/>
    <property type="molecule type" value="Genomic_DNA"/>
</dbReference>